<feature type="region of interest" description="Disordered" evidence="1">
    <location>
        <begin position="78"/>
        <end position="123"/>
    </location>
</feature>
<dbReference type="EMBL" id="CAXAMN010003313">
    <property type="protein sequence ID" value="CAK9003841.1"/>
    <property type="molecule type" value="Genomic_DNA"/>
</dbReference>
<proteinExistence type="predicted"/>
<evidence type="ECO:0000256" key="1">
    <source>
        <dbReference type="SAM" id="MobiDB-lite"/>
    </source>
</evidence>
<gene>
    <name evidence="2" type="ORF">CCMP2556_LOCUS7439</name>
</gene>
<reference evidence="2 3" key="1">
    <citation type="submission" date="2024-02" db="EMBL/GenBank/DDBJ databases">
        <authorList>
            <person name="Chen Y."/>
            <person name="Shah S."/>
            <person name="Dougan E. K."/>
            <person name="Thang M."/>
            <person name="Chan C."/>
        </authorList>
    </citation>
    <scope>NUCLEOTIDE SEQUENCE [LARGE SCALE GENOMIC DNA]</scope>
</reference>
<protein>
    <submittedName>
        <fullName evidence="2">Uncharacterized protein</fullName>
    </submittedName>
</protein>
<feature type="compositionally biased region" description="Low complexity" evidence="1">
    <location>
        <begin position="78"/>
        <end position="101"/>
    </location>
</feature>
<evidence type="ECO:0000313" key="2">
    <source>
        <dbReference type="EMBL" id="CAK9003841.1"/>
    </source>
</evidence>
<evidence type="ECO:0000313" key="3">
    <source>
        <dbReference type="Proteomes" id="UP001642484"/>
    </source>
</evidence>
<sequence length="123" mass="13305">MAMEGEKVVNVWEERILEVIAEEARAKIKEEIEVRAQEACEEVDYLVASALRHLPPEIRAMPARSVIQLLDGEPIQAAPAASSAASSSNAPASATTALPPSRVADLRRLFDRHRPGPGACPVR</sequence>
<name>A0ABP0IMM5_9DINO</name>
<comment type="caution">
    <text evidence="2">The sequence shown here is derived from an EMBL/GenBank/DDBJ whole genome shotgun (WGS) entry which is preliminary data.</text>
</comment>
<keyword evidence="3" id="KW-1185">Reference proteome</keyword>
<accession>A0ABP0IMM5</accession>
<feature type="compositionally biased region" description="Basic and acidic residues" evidence="1">
    <location>
        <begin position="104"/>
        <end position="114"/>
    </location>
</feature>
<dbReference type="Proteomes" id="UP001642484">
    <property type="component" value="Unassembled WGS sequence"/>
</dbReference>
<organism evidence="2 3">
    <name type="scientific">Durusdinium trenchii</name>
    <dbReference type="NCBI Taxonomy" id="1381693"/>
    <lineage>
        <taxon>Eukaryota</taxon>
        <taxon>Sar</taxon>
        <taxon>Alveolata</taxon>
        <taxon>Dinophyceae</taxon>
        <taxon>Suessiales</taxon>
        <taxon>Symbiodiniaceae</taxon>
        <taxon>Durusdinium</taxon>
    </lineage>
</organism>